<dbReference type="RefSeq" id="WP_007417663.1">
    <property type="nucleotide sequence ID" value="NZ_ABOX02000046.1"/>
</dbReference>
<gene>
    <name evidence="3" type="ORF">Cflav_PD0995</name>
</gene>
<dbReference type="Proteomes" id="UP000003688">
    <property type="component" value="Unassembled WGS sequence"/>
</dbReference>
<dbReference type="PROSITE" id="PS50110">
    <property type="entry name" value="RESPONSE_REGULATORY"/>
    <property type="match status" value="1"/>
</dbReference>
<dbReference type="OrthoDB" id="192140at2"/>
<dbReference type="InterPro" id="IPR011006">
    <property type="entry name" value="CheY-like_superfamily"/>
</dbReference>
<organism evidence="3 4">
    <name type="scientific">Pedosphaera parvula (strain Ellin514)</name>
    <dbReference type="NCBI Taxonomy" id="320771"/>
    <lineage>
        <taxon>Bacteria</taxon>
        <taxon>Pseudomonadati</taxon>
        <taxon>Verrucomicrobiota</taxon>
        <taxon>Pedosphaerae</taxon>
        <taxon>Pedosphaerales</taxon>
        <taxon>Pedosphaeraceae</taxon>
        <taxon>Pedosphaera</taxon>
    </lineage>
</organism>
<dbReference type="PANTHER" id="PTHR44520">
    <property type="entry name" value="RESPONSE REGULATOR RCP1-RELATED"/>
    <property type="match status" value="1"/>
</dbReference>
<dbReference type="GO" id="GO:0000160">
    <property type="term" value="P:phosphorelay signal transduction system"/>
    <property type="evidence" value="ECO:0007669"/>
    <property type="project" value="InterPro"/>
</dbReference>
<dbReference type="STRING" id="320771.Cflav_PD0995"/>
<sequence>MIEANTILLLEHQDNRQSNIKTDLESRLENPVIVIRNVRHLTDYLEGAGEFANRQNNPFPILVLLDLQMPDEQGFSVLEWRRNHRIKEIRRLPFALITQLKDIGTVNRAYALGADTFFARPFNFIDFQNWITHFNWLQMKNRRIVPAVGSGV</sequence>
<dbReference type="AlphaFoldDB" id="B9XPC7"/>
<feature type="domain" description="Response regulatory" evidence="2">
    <location>
        <begin position="6"/>
        <end position="135"/>
    </location>
</feature>
<dbReference type="SUPFAM" id="SSF52172">
    <property type="entry name" value="CheY-like"/>
    <property type="match status" value="1"/>
</dbReference>
<protein>
    <submittedName>
        <fullName evidence="3">Response regulator receiver protein</fullName>
    </submittedName>
</protein>
<dbReference type="Gene3D" id="3.40.50.2300">
    <property type="match status" value="1"/>
</dbReference>
<dbReference type="InterPro" id="IPR001789">
    <property type="entry name" value="Sig_transdc_resp-reg_receiver"/>
</dbReference>
<keyword evidence="1" id="KW-0597">Phosphoprotein</keyword>
<name>B9XPC7_PEDPL</name>
<dbReference type="SMART" id="SM00448">
    <property type="entry name" value="REC"/>
    <property type="match status" value="1"/>
</dbReference>
<accession>B9XPC7</accession>
<proteinExistence type="predicted"/>
<evidence type="ECO:0000259" key="2">
    <source>
        <dbReference type="PROSITE" id="PS50110"/>
    </source>
</evidence>
<keyword evidence="4" id="KW-1185">Reference proteome</keyword>
<evidence type="ECO:0000256" key="1">
    <source>
        <dbReference type="PROSITE-ProRule" id="PRU00169"/>
    </source>
</evidence>
<reference evidence="3 4" key="1">
    <citation type="journal article" date="2011" name="J. Bacteriol.">
        <title>Genome sequence of 'Pedosphaera parvula' Ellin514, an aerobic Verrucomicrobial isolate from pasture soil.</title>
        <authorList>
            <person name="Kant R."/>
            <person name="van Passel M.W."/>
            <person name="Sangwan P."/>
            <person name="Palva A."/>
            <person name="Lucas S."/>
            <person name="Copeland A."/>
            <person name="Lapidus A."/>
            <person name="Glavina Del Rio T."/>
            <person name="Dalin E."/>
            <person name="Tice H."/>
            <person name="Bruce D."/>
            <person name="Goodwin L."/>
            <person name="Pitluck S."/>
            <person name="Chertkov O."/>
            <person name="Larimer F.W."/>
            <person name="Land M.L."/>
            <person name="Hauser L."/>
            <person name="Brettin T.S."/>
            <person name="Detter J.C."/>
            <person name="Han S."/>
            <person name="de Vos W.M."/>
            <person name="Janssen P.H."/>
            <person name="Smidt H."/>
        </authorList>
    </citation>
    <scope>NUCLEOTIDE SEQUENCE [LARGE SCALE GENOMIC DNA]</scope>
    <source>
        <strain evidence="3 4">Ellin514</strain>
    </source>
</reference>
<evidence type="ECO:0000313" key="3">
    <source>
        <dbReference type="EMBL" id="EEF58267.1"/>
    </source>
</evidence>
<dbReference type="InterPro" id="IPR052893">
    <property type="entry name" value="TCS_response_regulator"/>
</dbReference>
<dbReference type="PANTHER" id="PTHR44520:SF1">
    <property type="entry name" value="TWO-COMPONENT SYSTEM REGULATORY PROTEIN"/>
    <property type="match status" value="1"/>
</dbReference>
<dbReference type="Pfam" id="PF00072">
    <property type="entry name" value="Response_reg"/>
    <property type="match status" value="1"/>
</dbReference>
<comment type="caution">
    <text evidence="3">The sequence shown here is derived from an EMBL/GenBank/DDBJ whole genome shotgun (WGS) entry which is preliminary data.</text>
</comment>
<evidence type="ECO:0000313" key="4">
    <source>
        <dbReference type="Proteomes" id="UP000003688"/>
    </source>
</evidence>
<feature type="modified residue" description="4-aspartylphosphate" evidence="1">
    <location>
        <position position="66"/>
    </location>
</feature>
<dbReference type="EMBL" id="ABOX02000046">
    <property type="protein sequence ID" value="EEF58267.1"/>
    <property type="molecule type" value="Genomic_DNA"/>
</dbReference>